<dbReference type="Gene3D" id="1.10.1200.10">
    <property type="entry name" value="ACP-like"/>
    <property type="match status" value="1"/>
</dbReference>
<dbReference type="InterPro" id="IPR013968">
    <property type="entry name" value="PKS_KR"/>
</dbReference>
<dbReference type="GO" id="GO:0033068">
    <property type="term" value="P:macrolide biosynthetic process"/>
    <property type="evidence" value="ECO:0007669"/>
    <property type="project" value="UniProtKB-ARBA"/>
</dbReference>
<dbReference type="CDD" id="cd00833">
    <property type="entry name" value="PKS"/>
    <property type="match status" value="1"/>
</dbReference>
<dbReference type="InterPro" id="IPR020841">
    <property type="entry name" value="PKS_Beta-ketoAc_synthase_dom"/>
</dbReference>
<dbReference type="Gene3D" id="3.40.366.10">
    <property type="entry name" value="Malonyl-Coenzyme A Acyl Carrier Protein, domain 2"/>
    <property type="match status" value="1"/>
</dbReference>
<dbReference type="SUPFAM" id="SSF53901">
    <property type="entry name" value="Thiolase-like"/>
    <property type="match status" value="1"/>
</dbReference>
<comment type="cofactor">
    <cofactor evidence="1">
        <name>pantetheine 4'-phosphate</name>
        <dbReference type="ChEBI" id="CHEBI:47942"/>
    </cofactor>
</comment>
<dbReference type="SUPFAM" id="SSF55048">
    <property type="entry name" value="Probable ACP-binding domain of malonyl-CoA ACP transacylase"/>
    <property type="match status" value="1"/>
</dbReference>
<dbReference type="InterPro" id="IPR014043">
    <property type="entry name" value="Acyl_transferase_dom"/>
</dbReference>
<protein>
    <submittedName>
        <fullName evidence="10">SDR family NAD(P)-dependent oxidoreductase</fullName>
    </submittedName>
</protein>
<evidence type="ECO:0000259" key="9">
    <source>
        <dbReference type="PROSITE" id="PS52004"/>
    </source>
</evidence>
<evidence type="ECO:0000313" key="11">
    <source>
        <dbReference type="Proteomes" id="UP000323946"/>
    </source>
</evidence>
<dbReference type="EMBL" id="VWPH01000004">
    <property type="protein sequence ID" value="KAA5834950.1"/>
    <property type="molecule type" value="Genomic_DNA"/>
</dbReference>
<dbReference type="Gene3D" id="3.40.47.10">
    <property type="match status" value="1"/>
</dbReference>
<dbReference type="InterPro" id="IPR036736">
    <property type="entry name" value="ACP-like_sf"/>
</dbReference>
<evidence type="ECO:0000313" key="10">
    <source>
        <dbReference type="EMBL" id="KAA5834950.1"/>
    </source>
</evidence>
<dbReference type="SUPFAM" id="SSF52151">
    <property type="entry name" value="FabD/lysophospholipase-like"/>
    <property type="match status" value="1"/>
</dbReference>
<dbReference type="Pfam" id="PF08659">
    <property type="entry name" value="KR"/>
    <property type="match status" value="1"/>
</dbReference>
<dbReference type="Pfam" id="PF21089">
    <property type="entry name" value="PKS_DH_N"/>
    <property type="match status" value="1"/>
</dbReference>
<dbReference type="FunFam" id="3.40.47.10:FF:000019">
    <property type="entry name" value="Polyketide synthase type I"/>
    <property type="match status" value="1"/>
</dbReference>
<dbReference type="Pfam" id="PF07993">
    <property type="entry name" value="NAD_binding_4"/>
    <property type="match status" value="1"/>
</dbReference>
<dbReference type="InterPro" id="IPR042104">
    <property type="entry name" value="PKS_dehydratase_sf"/>
</dbReference>
<dbReference type="PANTHER" id="PTHR43775">
    <property type="entry name" value="FATTY ACID SYNTHASE"/>
    <property type="match status" value="1"/>
</dbReference>
<dbReference type="SMART" id="SM00827">
    <property type="entry name" value="PKS_AT"/>
    <property type="match status" value="1"/>
</dbReference>
<feature type="domain" description="Carrier" evidence="8">
    <location>
        <begin position="1619"/>
        <end position="1695"/>
    </location>
</feature>
<keyword evidence="5" id="KW-0045">Antibiotic biosynthesis</keyword>
<name>A0A5M7C0K6_SACHI</name>
<dbReference type="InterPro" id="IPR009081">
    <property type="entry name" value="PP-bd_ACP"/>
</dbReference>
<sequence>MSDDEKVVEYLKWVTADLRRTRARLSDLEEAQREPIAIIGAGCRFPGGADGPDRLWRLVVDEQDAITEFPADRGWDVAGRYDPQPGKPGKTYTKHGGFLPGAAEFDAEFFRISPREATAMDPQHRLLLEVAWETVERAGTDPRSLGGSRTGVFAGIAAQTYNQSLDQQDYAGHLATGVVSSIASGRIAYALGLEGPAVTLDTACSSSLVAAHLAVRALRAGDCDLALAGGATVTGSLDGWLEFSAQGNLAPDGRCKSFAKAADGTGWSEGVGLLLLARLSDAQRLGHPVLALIRGSAINQDGASNGLTAPSGPAQERVIRAAIADAGIESSDVDLLEAHGTATTLGDPIEARALLATYGRDRPADRPLWLGSLKSNIGHAQAAAGVGGVIKAVQAIRHGLLPKTLHVDEPTPEVDWSSGAVELLTEARPWPEADRPRRAGVSSFGISGTNAHLILEQAPEPEPRATAPESAAVPLVLSAPTGQALRARAAELAEHLAAQDASPVDIGFSLATTRTHFDKRAAVVGTDRAELVAGLQAVAEGVSEALTGDGRAGKLALLFAGQGGQRAGMGRELYAAHPVFAQALDEAIDALDAELDSHAEFSVREALMHRDELQDRTMYAQTSLFALETALFRLVRSWGLRPDWLAGHSVGEIAAAHAAEVLPLADAARLVAARGRLMDGLDAGGAMIAVEATEAEAEQAVAAEPLVGIAGVNGPRSVVVSGAGPRVEAVAARFAEMGRRVKRLRVSHAFHSPLMEPMLAEFHRVAAGLTCAAPRIPIMSALTGRPVDLFGPDYWTQHARHTVRFLDAVSELDAAGVSAMLELGPDGTLSAQAQRILDDSPRDGHVVVPALRAGQDEPRTAASALGSLYVAGISPDWSGVFGESAKAVELPTYPFQRQRYWLPAGAPSGAGDLGLNPAEHALLGSFVPPTDGSEVLFTGRLSTGAHPWLAAHPEVADAVVVELALHAADKTDCDVVRELVLHHPIRLAAGAATALRLSVESPDPLGERRFAVHAREDVEDGAWERVASGALARQVALAEPAADWPPDGAIAGGPDPTAVLQRGRELFAEVALPDEHAGAVTGFGIHPLLLHAALLPHLRDPALVPRRWRGIRLHATRASSLRVQLTTTGDDEFAVRAADPTGQPVLTVEAIGTEPITPGQGAERDAVFQVTWVPTALPTPAHQPSWARLSSPEDRDRIRRDPPEVLLLEPHIVGAQADPVAPTHSALRRALAELQDLLSDTGLTGTKLVVLTRGAVATTDAEQADLTGAALCGLVRSAQSEHPDRIVLVDVEPDLEPPVERVLAAAQAVGEPQFALRSGRALVPRLARLPLLPRPAAWRTGGTVLITGGTGALGATVARHLVTRHGVRHLLLTSRRGPAAAGAAELVAELEAHGAQVTVAACDVNQREAVRQLLDGIPAAHPLSAVVHTAGVLADGLLTSMTEEDLTAVLRPKVDAAWHLHELTEDADLSAFVLFSSVTGVMGTPGQANYAAANSFLDALAAHRAARGLPAVSVAWGLWEGASSMTEHLTEVHLARMAKEGLLLLPADLGMSVLDAVTAQPNPAVIGMPVDLAAARTHPAQPALMRGLTGTRSRPEAVAAGAVDSGALRTELATLDETARRELVRRIVLDHATAVLGRDEQLAADQVFQDVGFDSLTAVDLRNRLAKAVSVQLPATAVFDHRTPGALADRVLAELLGTAADTGGVDFTGEVGLAPDVTADSAPHTAEPEHVLLTGATGFLGSFLLRDLLRRTSARVHCLVRGANDQEAADRLRRAIEWYETGVDLDRVEIVRGDLGEPGLGLTAEAFDELARTADVVFHAGANVNWIYPYPELKQVNVGGTEEVLRLAGRHRTVPVHYVSSTGVYAQPPGAHVTELDPAGPPEALSNGYRQSKWVAEGMIELARQRGIPVSVYRVDSISGDRERGACQTQDFVWLSVRGMLQAGAAPAGAAFGFHPTPVDFVSGAIVALSRRPESLGETYNVSNPDTLTFAQVVDQLRDLGYQLAELPPEEWSELIRRDPANSLTPLLDVFETAFTGGGYPDMDTKKLDAALSGTSVGCPPVSRELVDVYLRFFIRSGYFPAPPNGGDEG</sequence>
<dbReference type="InterPro" id="IPR016039">
    <property type="entry name" value="Thiolase-like"/>
</dbReference>
<dbReference type="InterPro" id="IPR006162">
    <property type="entry name" value="Ppantetheine_attach_site"/>
</dbReference>
<dbReference type="GO" id="GO:0004312">
    <property type="term" value="F:fatty acid synthase activity"/>
    <property type="evidence" value="ECO:0007669"/>
    <property type="project" value="TreeGrafter"/>
</dbReference>
<dbReference type="InterPro" id="IPR014030">
    <property type="entry name" value="Ketoacyl_synth_N"/>
</dbReference>
<dbReference type="SMR" id="A0A5M7C0K6"/>
<keyword evidence="3" id="KW-0597">Phosphoprotein</keyword>
<dbReference type="PROSITE" id="PS50075">
    <property type="entry name" value="CARRIER"/>
    <property type="match status" value="1"/>
</dbReference>
<proteinExistence type="predicted"/>
<dbReference type="OrthoDB" id="9778690at2"/>
<dbReference type="SMART" id="SM00826">
    <property type="entry name" value="PKS_DH"/>
    <property type="match status" value="1"/>
</dbReference>
<evidence type="ECO:0000256" key="1">
    <source>
        <dbReference type="ARBA" id="ARBA00001957"/>
    </source>
</evidence>
<dbReference type="InterPro" id="IPR057326">
    <property type="entry name" value="KR_dom"/>
</dbReference>
<dbReference type="Gene3D" id="3.40.50.720">
    <property type="entry name" value="NAD(P)-binding Rossmann-like Domain"/>
    <property type="match status" value="2"/>
</dbReference>
<dbReference type="PROSITE" id="PS00012">
    <property type="entry name" value="PHOSPHOPANTETHEINE"/>
    <property type="match status" value="1"/>
</dbReference>
<dbReference type="InterPro" id="IPR020806">
    <property type="entry name" value="PKS_PP-bd"/>
</dbReference>
<dbReference type="GO" id="GO:0006633">
    <property type="term" value="P:fatty acid biosynthetic process"/>
    <property type="evidence" value="ECO:0007669"/>
    <property type="project" value="TreeGrafter"/>
</dbReference>
<gene>
    <name evidence="10" type="ORF">F1721_09040</name>
</gene>
<dbReference type="Pfam" id="PF02801">
    <property type="entry name" value="Ketoacyl-synt_C"/>
    <property type="match status" value="1"/>
</dbReference>
<comment type="caution">
    <text evidence="10">The sequence shown here is derived from an EMBL/GenBank/DDBJ whole genome shotgun (WGS) entry which is preliminary data.</text>
</comment>
<dbReference type="PROSITE" id="PS52004">
    <property type="entry name" value="KS3_2"/>
    <property type="match status" value="1"/>
</dbReference>
<dbReference type="PANTHER" id="PTHR43775:SF51">
    <property type="entry name" value="INACTIVE PHENOLPHTHIOCEROL SYNTHESIS POLYKETIDE SYNTHASE TYPE I PKS1-RELATED"/>
    <property type="match status" value="1"/>
</dbReference>
<dbReference type="SMART" id="SM00823">
    <property type="entry name" value="PKS_PP"/>
    <property type="match status" value="1"/>
</dbReference>
<keyword evidence="7" id="KW-0012">Acyltransferase</keyword>
<evidence type="ECO:0000259" key="8">
    <source>
        <dbReference type="PROSITE" id="PS50075"/>
    </source>
</evidence>
<dbReference type="InterPro" id="IPR016035">
    <property type="entry name" value="Acyl_Trfase/lysoPLipase"/>
</dbReference>
<keyword evidence="6" id="KW-0511">Multifunctional enzyme</keyword>
<dbReference type="SUPFAM" id="SSF51735">
    <property type="entry name" value="NAD(P)-binding Rossmann-fold domains"/>
    <property type="match status" value="3"/>
</dbReference>
<dbReference type="InterPro" id="IPR032821">
    <property type="entry name" value="PKS_assoc"/>
</dbReference>
<reference evidence="10 11" key="1">
    <citation type="submission" date="2019-09" db="EMBL/GenBank/DDBJ databases">
        <title>Draft genome sequence of the thermophilic Saccharopolyspora hirsuta VKM Ac-666T.</title>
        <authorList>
            <person name="Lobastova T.G."/>
            <person name="Fokina V."/>
            <person name="Bragin E.Y."/>
            <person name="Shtratnikova V.Y."/>
            <person name="Starodumova I.P."/>
            <person name="Tarlachkov S.V."/>
            <person name="Donova M.V."/>
        </authorList>
    </citation>
    <scope>NUCLEOTIDE SEQUENCE [LARGE SCALE GENOMIC DNA]</scope>
    <source>
        <strain evidence="10 11">VKM Ac-666</strain>
    </source>
</reference>
<dbReference type="Proteomes" id="UP000323946">
    <property type="component" value="Unassembled WGS sequence"/>
</dbReference>
<dbReference type="InterPro" id="IPR020807">
    <property type="entry name" value="PKS_DH"/>
</dbReference>
<evidence type="ECO:0000256" key="7">
    <source>
        <dbReference type="ARBA" id="ARBA00023315"/>
    </source>
</evidence>
<dbReference type="Pfam" id="PF00109">
    <property type="entry name" value="ketoacyl-synt"/>
    <property type="match status" value="1"/>
</dbReference>
<dbReference type="InterPro" id="IPR013120">
    <property type="entry name" value="FAR_NAD-bd"/>
</dbReference>
<dbReference type="SUPFAM" id="SSF47336">
    <property type="entry name" value="ACP-like"/>
    <property type="match status" value="1"/>
</dbReference>
<evidence type="ECO:0000256" key="5">
    <source>
        <dbReference type="ARBA" id="ARBA00023194"/>
    </source>
</evidence>
<evidence type="ECO:0000256" key="4">
    <source>
        <dbReference type="ARBA" id="ARBA00022679"/>
    </source>
</evidence>
<dbReference type="Pfam" id="PF16197">
    <property type="entry name" value="KAsynt_C_assoc"/>
    <property type="match status" value="1"/>
</dbReference>
<dbReference type="InterPro" id="IPR010080">
    <property type="entry name" value="Thioester_reductase-like_dom"/>
</dbReference>
<feature type="domain" description="Ketosynthase family 3 (KS3)" evidence="9">
    <location>
        <begin position="33"/>
        <end position="457"/>
    </location>
</feature>
<dbReference type="CDD" id="cd05235">
    <property type="entry name" value="SDR_e1"/>
    <property type="match status" value="1"/>
</dbReference>
<dbReference type="Pfam" id="PF00698">
    <property type="entry name" value="Acyl_transf_1"/>
    <property type="match status" value="1"/>
</dbReference>
<organism evidence="10 11">
    <name type="scientific">Saccharopolyspora hirsuta</name>
    <dbReference type="NCBI Taxonomy" id="1837"/>
    <lineage>
        <taxon>Bacteria</taxon>
        <taxon>Bacillati</taxon>
        <taxon>Actinomycetota</taxon>
        <taxon>Actinomycetes</taxon>
        <taxon>Pseudonocardiales</taxon>
        <taxon>Pseudonocardiaceae</taxon>
        <taxon>Saccharopolyspora</taxon>
    </lineage>
</organism>
<dbReference type="Pfam" id="PF08990">
    <property type="entry name" value="Docking"/>
    <property type="match status" value="1"/>
</dbReference>
<dbReference type="InterPro" id="IPR016036">
    <property type="entry name" value="Malonyl_transacylase_ACP-bd"/>
</dbReference>
<dbReference type="Pfam" id="PF22953">
    <property type="entry name" value="SpnB_Rossmann"/>
    <property type="match status" value="1"/>
</dbReference>
<dbReference type="CDD" id="cd08956">
    <property type="entry name" value="KR_3_FAS_SDR_x"/>
    <property type="match status" value="1"/>
</dbReference>
<dbReference type="NCBIfam" id="TIGR01746">
    <property type="entry name" value="Thioester-redct"/>
    <property type="match status" value="1"/>
</dbReference>
<evidence type="ECO:0000256" key="2">
    <source>
        <dbReference type="ARBA" id="ARBA00022450"/>
    </source>
</evidence>
<dbReference type="InterPro" id="IPR055123">
    <property type="entry name" value="SpnB-like_Rossmann"/>
</dbReference>
<dbReference type="SMART" id="SM00825">
    <property type="entry name" value="PKS_KS"/>
    <property type="match status" value="1"/>
</dbReference>
<dbReference type="InterPro" id="IPR001227">
    <property type="entry name" value="Ac_transferase_dom_sf"/>
</dbReference>
<dbReference type="InterPro" id="IPR015083">
    <property type="entry name" value="NorB/c/GfsB-D-like_docking"/>
</dbReference>
<keyword evidence="2" id="KW-0596">Phosphopantetheine</keyword>
<dbReference type="Pfam" id="PF00550">
    <property type="entry name" value="PP-binding"/>
    <property type="match status" value="1"/>
</dbReference>
<evidence type="ECO:0000256" key="3">
    <source>
        <dbReference type="ARBA" id="ARBA00022553"/>
    </source>
</evidence>
<dbReference type="InterPro" id="IPR049552">
    <property type="entry name" value="PKS_DH_N"/>
</dbReference>
<keyword evidence="11" id="KW-1185">Reference proteome</keyword>
<dbReference type="GO" id="GO:0031177">
    <property type="term" value="F:phosphopantetheine binding"/>
    <property type="evidence" value="ECO:0007669"/>
    <property type="project" value="InterPro"/>
</dbReference>
<evidence type="ECO:0000256" key="6">
    <source>
        <dbReference type="ARBA" id="ARBA00023268"/>
    </source>
</evidence>
<keyword evidence="4" id="KW-0808">Transferase</keyword>
<dbReference type="InterPro" id="IPR050091">
    <property type="entry name" value="PKS_NRPS_Biosynth_Enz"/>
</dbReference>
<dbReference type="InterPro" id="IPR014031">
    <property type="entry name" value="Ketoacyl_synth_C"/>
</dbReference>
<dbReference type="SMART" id="SM00822">
    <property type="entry name" value="PKS_KR"/>
    <property type="match status" value="1"/>
</dbReference>
<dbReference type="Gene3D" id="3.30.70.3290">
    <property type="match status" value="1"/>
</dbReference>
<accession>A0A5M7C0K6</accession>
<dbReference type="InterPro" id="IPR036291">
    <property type="entry name" value="NAD(P)-bd_dom_sf"/>
</dbReference>
<dbReference type="Gene3D" id="3.10.129.110">
    <property type="entry name" value="Polyketide synthase dehydratase"/>
    <property type="match status" value="2"/>
</dbReference>